<evidence type="ECO:0000259" key="15">
    <source>
        <dbReference type="PROSITE" id="PS50862"/>
    </source>
</evidence>
<dbReference type="SUPFAM" id="SSF55681">
    <property type="entry name" value="Class II aaRS and biotin synthetases"/>
    <property type="match status" value="1"/>
</dbReference>
<dbReference type="PROSITE" id="PS50862">
    <property type="entry name" value="AA_TRNA_LIGASE_II"/>
    <property type="match status" value="1"/>
</dbReference>
<dbReference type="STRING" id="1410383.TGUWTKB_5540"/>
<keyword evidence="4 13" id="KW-0963">Cytoplasm</keyword>
<sequence length="507" mass="59453">MLNKNLQKDREKLHISEEKEKEIRRKKLKNLRNSNDEIFPNDFRKNCIVSKLKKKYQNEDNQKLLNINVSIAGRIISKRIMGKASFAHIQDEGGKIQLYITCNSVNNNFYESFKKWDLGDIIGAKGYLFKTKKGELSVHCLEIFQLTKALRPLPDKYHGLVDKEICYRKRYLDLIVNTKSREKFKIRSKIFHYIRQFMSENNFLEVETPILQTIPGGASARPFITYHNSLNMDMYLRISPELYLKRLIVGGFERVFEINKSFRNEGLSTFHNPEFTMLELYIAYADYKDLMSFIENFFYQLTMNVLKKTIVKYGTETFDFSQKFIRMTMNEAIIKYNTKIKNINLDNFIEISNFATSIGISIERDWTVGNVIYEIFEKTVEKKLIQPTFITEYPIEVSPLAKRNTKKKSITDRFELFIGGYEVGNGFSELNDAEDQKDRFKKQISTKEFNSINEHFFYDKDYIIALEHGLPPTAGLGIGIDRLVMLLTNSQSIRDVILFPICRPDNK</sequence>
<dbReference type="InterPro" id="IPR012340">
    <property type="entry name" value="NA-bd_OB-fold"/>
</dbReference>
<dbReference type="InterPro" id="IPR006195">
    <property type="entry name" value="aa-tRNA-synth_II"/>
</dbReference>
<comment type="cofactor">
    <cofactor evidence="13 14">
        <name>Mg(2+)</name>
        <dbReference type="ChEBI" id="CHEBI:18420"/>
    </cofactor>
    <text evidence="13 14">Binds 3 Mg(2+) ions per subunit.</text>
</comment>
<dbReference type="GO" id="GO:0042803">
    <property type="term" value="F:protein homodimerization activity"/>
    <property type="evidence" value="ECO:0007669"/>
    <property type="project" value="UniProtKB-ARBA"/>
</dbReference>
<evidence type="ECO:0000313" key="17">
    <source>
        <dbReference type="Proteomes" id="UP000031627"/>
    </source>
</evidence>
<keyword evidence="8 13" id="KW-0067">ATP-binding</keyword>
<evidence type="ECO:0000256" key="13">
    <source>
        <dbReference type="HAMAP-Rule" id="MF_00252"/>
    </source>
</evidence>
<comment type="similarity">
    <text evidence="2 13">Belongs to the class-II aminoacyl-tRNA synthetase family.</text>
</comment>
<evidence type="ECO:0000256" key="4">
    <source>
        <dbReference type="ARBA" id="ARBA00022490"/>
    </source>
</evidence>
<dbReference type="InterPro" id="IPR004365">
    <property type="entry name" value="NA-bd_OB_tRNA"/>
</dbReference>
<dbReference type="PANTHER" id="PTHR42918">
    <property type="entry name" value="LYSYL-TRNA SYNTHETASE"/>
    <property type="match status" value="1"/>
</dbReference>
<gene>
    <name evidence="16" type="primary">lysU</name>
    <name evidence="13" type="synonym">lysS</name>
    <name evidence="16" type="ORF">TGUWTKB_5540</name>
</gene>
<dbReference type="FunFam" id="3.30.930.10:FF:000001">
    <property type="entry name" value="Lysine--tRNA ligase"/>
    <property type="match status" value="1"/>
</dbReference>
<dbReference type="Proteomes" id="UP000031627">
    <property type="component" value="Chromosome"/>
</dbReference>
<dbReference type="FunFam" id="2.40.50.140:FF:000024">
    <property type="entry name" value="Lysine--tRNA ligase"/>
    <property type="match status" value="1"/>
</dbReference>
<feature type="binding site" evidence="13">
    <location>
        <position position="422"/>
    </location>
    <ligand>
        <name>Mg(2+)</name>
        <dbReference type="ChEBI" id="CHEBI:18420"/>
        <label>2</label>
    </ligand>
</feature>
<evidence type="ECO:0000313" key="16">
    <source>
        <dbReference type="EMBL" id="BAP58780.1"/>
    </source>
</evidence>
<evidence type="ECO:0000256" key="10">
    <source>
        <dbReference type="ARBA" id="ARBA00022917"/>
    </source>
</evidence>
<dbReference type="PANTHER" id="PTHR42918:SF15">
    <property type="entry name" value="LYSINE--TRNA LIGASE, CHLOROPLASTIC_MITOCHONDRIAL"/>
    <property type="match status" value="1"/>
</dbReference>
<dbReference type="KEGG" id="sbw:TGUWTKB_5540"/>
<evidence type="ECO:0000256" key="9">
    <source>
        <dbReference type="ARBA" id="ARBA00022842"/>
    </source>
</evidence>
<comment type="subcellular location">
    <subcellularLocation>
        <location evidence="1 13">Cytoplasm</location>
    </subcellularLocation>
</comment>
<dbReference type="GO" id="GO:0006430">
    <property type="term" value="P:lysyl-tRNA aminoacylation"/>
    <property type="evidence" value="ECO:0007669"/>
    <property type="project" value="UniProtKB-UniRule"/>
</dbReference>
<dbReference type="CDD" id="cd04322">
    <property type="entry name" value="LysRS_N"/>
    <property type="match status" value="1"/>
</dbReference>
<dbReference type="InterPro" id="IPR044136">
    <property type="entry name" value="Lys-tRNA-ligase_II_N"/>
</dbReference>
<dbReference type="PRINTS" id="PR00982">
    <property type="entry name" value="TRNASYNTHLYS"/>
</dbReference>
<dbReference type="GO" id="GO:0004824">
    <property type="term" value="F:lysine-tRNA ligase activity"/>
    <property type="evidence" value="ECO:0007669"/>
    <property type="project" value="UniProtKB-UniRule"/>
</dbReference>
<evidence type="ECO:0000256" key="14">
    <source>
        <dbReference type="RuleBase" id="RU000336"/>
    </source>
</evidence>
<keyword evidence="7 13" id="KW-0547">Nucleotide-binding</keyword>
<evidence type="ECO:0000256" key="7">
    <source>
        <dbReference type="ARBA" id="ARBA00022741"/>
    </source>
</evidence>
<dbReference type="NCBIfam" id="NF001756">
    <property type="entry name" value="PRK00484.1"/>
    <property type="match status" value="1"/>
</dbReference>
<protein>
    <recommendedName>
        <fullName evidence="13">Lysine--tRNA ligase</fullName>
        <ecNumber evidence="13">6.1.1.6</ecNumber>
    </recommendedName>
    <alternativeName>
        <fullName evidence="13">Lysyl-tRNA synthetase</fullName>
        <shortName evidence="13">LysRS</shortName>
    </alternativeName>
</protein>
<dbReference type="SUPFAM" id="SSF50249">
    <property type="entry name" value="Nucleic acid-binding proteins"/>
    <property type="match status" value="1"/>
</dbReference>
<dbReference type="InterPro" id="IPR018149">
    <property type="entry name" value="Lys-tRNA-synth_II_C"/>
</dbReference>
<keyword evidence="17" id="KW-1185">Reference proteome</keyword>
<dbReference type="HAMAP" id="MF_00252">
    <property type="entry name" value="Lys_tRNA_synth_class2"/>
    <property type="match status" value="1"/>
</dbReference>
<dbReference type="Pfam" id="PF00152">
    <property type="entry name" value="tRNA-synt_2"/>
    <property type="match status" value="1"/>
</dbReference>
<dbReference type="RefSeq" id="WP_041063345.1">
    <property type="nucleotide sequence ID" value="NZ_AP014521.1"/>
</dbReference>
<dbReference type="AlphaFoldDB" id="A0A090ASC8"/>
<proteinExistence type="inferred from homology"/>
<feature type="domain" description="Aminoacyl-transfer RNA synthetases class-II family profile" evidence="15">
    <location>
        <begin position="184"/>
        <end position="500"/>
    </location>
</feature>
<feature type="binding site" evidence="13">
    <location>
        <position position="422"/>
    </location>
    <ligand>
        <name>Mg(2+)</name>
        <dbReference type="ChEBI" id="CHEBI:18420"/>
        <label>1</label>
    </ligand>
</feature>
<evidence type="ECO:0000256" key="8">
    <source>
        <dbReference type="ARBA" id="ARBA00022840"/>
    </source>
</evidence>
<reference evidence="17" key="1">
    <citation type="submission" date="2013-11" db="EMBL/GenBank/DDBJ databases">
        <title>Symbiont-containing voluminous jelly as an extraordinary maternal gift for overwintering insect nymphs.</title>
        <authorList>
            <person name="Kaiwa N."/>
            <person name="Hosokawa T."/>
            <person name="Nikoh N."/>
            <person name="Meng X.Y."/>
            <person name="Tanahashi M."/>
            <person name="Moriyama M."/>
            <person name="Maeda T."/>
            <person name="Yamaguchi K."/>
            <person name="Shigenobu S."/>
            <person name="Ito M."/>
            <person name="Fukatsu T."/>
        </authorList>
    </citation>
    <scope>NUCLEOTIDE SEQUENCE [LARGE SCALE GENOMIC DNA]</scope>
    <source>
        <strain evidence="17">UwTKB</strain>
    </source>
</reference>
<dbReference type="InterPro" id="IPR004364">
    <property type="entry name" value="Aa-tRNA-synt_II"/>
</dbReference>
<evidence type="ECO:0000256" key="11">
    <source>
        <dbReference type="ARBA" id="ARBA00023146"/>
    </source>
</evidence>
<feature type="binding site" evidence="13">
    <location>
        <position position="415"/>
    </location>
    <ligand>
        <name>Mg(2+)</name>
        <dbReference type="ChEBI" id="CHEBI:18420"/>
        <label>1</label>
    </ligand>
</feature>
<organism evidence="16 17">
    <name type="scientific">Candidatus Tachikawaea gelatinosa</name>
    <dbReference type="NCBI Taxonomy" id="1410383"/>
    <lineage>
        <taxon>Bacteria</taxon>
        <taxon>Pseudomonadati</taxon>
        <taxon>Pseudomonadota</taxon>
        <taxon>Gammaproteobacteria</taxon>
        <taxon>Enterobacterales</taxon>
        <taxon>Enterobacteriaceae</taxon>
        <taxon>Candidatus Tachikawaea</taxon>
    </lineage>
</organism>
<dbReference type="InterPro" id="IPR002313">
    <property type="entry name" value="Lys-tRNA-ligase_II"/>
</dbReference>
<dbReference type="InterPro" id="IPR045864">
    <property type="entry name" value="aa-tRNA-synth_II/BPL/LPL"/>
</dbReference>
<evidence type="ECO:0000256" key="5">
    <source>
        <dbReference type="ARBA" id="ARBA00022598"/>
    </source>
</evidence>
<evidence type="ECO:0000256" key="1">
    <source>
        <dbReference type="ARBA" id="ARBA00004496"/>
    </source>
</evidence>
<dbReference type="EC" id="6.1.1.6" evidence="13"/>
<comment type="catalytic activity">
    <reaction evidence="12 13 14">
        <text>tRNA(Lys) + L-lysine + ATP = L-lysyl-tRNA(Lys) + AMP + diphosphate</text>
        <dbReference type="Rhea" id="RHEA:20792"/>
        <dbReference type="Rhea" id="RHEA-COMP:9696"/>
        <dbReference type="Rhea" id="RHEA-COMP:9697"/>
        <dbReference type="ChEBI" id="CHEBI:30616"/>
        <dbReference type="ChEBI" id="CHEBI:32551"/>
        <dbReference type="ChEBI" id="CHEBI:33019"/>
        <dbReference type="ChEBI" id="CHEBI:78442"/>
        <dbReference type="ChEBI" id="CHEBI:78529"/>
        <dbReference type="ChEBI" id="CHEBI:456215"/>
        <dbReference type="EC" id="6.1.1.6"/>
    </reaction>
</comment>
<keyword evidence="11 13" id="KW-0030">Aminoacyl-tRNA synthetase</keyword>
<comment type="subunit">
    <text evidence="3 13">Homodimer.</text>
</comment>
<dbReference type="HOGENOM" id="CLU_008255_6_0_6"/>
<evidence type="ECO:0000256" key="2">
    <source>
        <dbReference type="ARBA" id="ARBA00008226"/>
    </source>
</evidence>
<keyword evidence="9 13" id="KW-0460">Magnesium</keyword>
<accession>A0A090ASC8</accession>
<dbReference type="GO" id="GO:0005524">
    <property type="term" value="F:ATP binding"/>
    <property type="evidence" value="ECO:0007669"/>
    <property type="project" value="UniProtKB-UniRule"/>
</dbReference>
<dbReference type="CDD" id="cd00775">
    <property type="entry name" value="LysRS_core"/>
    <property type="match status" value="1"/>
</dbReference>
<evidence type="ECO:0000256" key="3">
    <source>
        <dbReference type="ARBA" id="ARBA00011738"/>
    </source>
</evidence>
<dbReference type="OrthoDB" id="9801152at2"/>
<dbReference type="GO" id="GO:0000049">
    <property type="term" value="F:tRNA binding"/>
    <property type="evidence" value="ECO:0007669"/>
    <property type="project" value="TreeGrafter"/>
</dbReference>
<keyword evidence="6 13" id="KW-0479">Metal-binding</keyword>
<dbReference type="Pfam" id="PF01336">
    <property type="entry name" value="tRNA_anti-codon"/>
    <property type="match status" value="1"/>
</dbReference>
<dbReference type="NCBIfam" id="TIGR00499">
    <property type="entry name" value="lysS_bact"/>
    <property type="match status" value="1"/>
</dbReference>
<dbReference type="Gene3D" id="3.30.930.10">
    <property type="entry name" value="Bira Bifunctional Protein, Domain 2"/>
    <property type="match status" value="1"/>
</dbReference>
<evidence type="ECO:0000256" key="6">
    <source>
        <dbReference type="ARBA" id="ARBA00022723"/>
    </source>
</evidence>
<reference evidence="16 17" key="2">
    <citation type="journal article" date="2014" name="Curr. Biol.">
        <title>Symbiont-Supplemented Maternal Investment Underpinning Host's Ecological Adaptation.</title>
        <authorList>
            <person name="Kaiwa N."/>
            <person name="Hosokawa T."/>
            <person name="Nikoh N."/>
            <person name="Tanahashi M."/>
            <person name="Moriyama M."/>
            <person name="Meng X.Y."/>
            <person name="Maeda T."/>
            <person name="Yamaguchi K."/>
            <person name="Shigenobu S."/>
            <person name="Ito M."/>
            <person name="Fukatsu T."/>
        </authorList>
    </citation>
    <scope>NUCLEOTIDE SEQUENCE [LARGE SCALE GENOMIC DNA]</scope>
    <source>
        <strain evidence="16 17">UwTKB</strain>
    </source>
</reference>
<keyword evidence="5 13" id="KW-0436">Ligase</keyword>
<dbReference type="Gene3D" id="2.40.50.140">
    <property type="entry name" value="Nucleic acid-binding proteins"/>
    <property type="match status" value="1"/>
</dbReference>
<dbReference type="GO" id="GO:0005829">
    <property type="term" value="C:cytosol"/>
    <property type="evidence" value="ECO:0007669"/>
    <property type="project" value="UniProtKB-ARBA"/>
</dbReference>
<keyword evidence="10 13" id="KW-0648">Protein biosynthesis</keyword>
<name>A0A090ASC8_9ENTR</name>
<evidence type="ECO:0000256" key="12">
    <source>
        <dbReference type="ARBA" id="ARBA00048573"/>
    </source>
</evidence>
<dbReference type="GO" id="GO:0000287">
    <property type="term" value="F:magnesium ion binding"/>
    <property type="evidence" value="ECO:0007669"/>
    <property type="project" value="UniProtKB-UniRule"/>
</dbReference>
<dbReference type="EMBL" id="AP014521">
    <property type="protein sequence ID" value="BAP58780.1"/>
    <property type="molecule type" value="Genomic_DNA"/>
</dbReference>